<dbReference type="OrthoDB" id="9785113at2"/>
<feature type="transmembrane region" description="Helical" evidence="5">
    <location>
        <begin position="85"/>
        <end position="105"/>
    </location>
</feature>
<dbReference type="Pfam" id="PF00528">
    <property type="entry name" value="BPD_transp_1"/>
    <property type="match status" value="1"/>
</dbReference>
<dbReference type="PROSITE" id="PS50928">
    <property type="entry name" value="ABC_TM1"/>
    <property type="match status" value="1"/>
</dbReference>
<feature type="transmembrane region" description="Helical" evidence="5">
    <location>
        <begin position="29"/>
        <end position="47"/>
    </location>
</feature>
<evidence type="ECO:0000313" key="9">
    <source>
        <dbReference type="Proteomes" id="UP000259762"/>
    </source>
</evidence>
<evidence type="ECO:0000256" key="6">
    <source>
        <dbReference type="RuleBase" id="RU363054"/>
    </source>
</evidence>
<dbReference type="GO" id="GO:0006817">
    <property type="term" value="P:phosphate ion transport"/>
    <property type="evidence" value="ECO:0007669"/>
    <property type="project" value="UniProtKB-KW"/>
</dbReference>
<keyword evidence="5" id="KW-0813">Transport</keyword>
<evidence type="ECO:0000256" key="1">
    <source>
        <dbReference type="ARBA" id="ARBA00004651"/>
    </source>
</evidence>
<feature type="transmembrane region" description="Helical" evidence="5">
    <location>
        <begin position="53"/>
        <end position="73"/>
    </location>
</feature>
<evidence type="ECO:0000256" key="2">
    <source>
        <dbReference type="ARBA" id="ARBA00022692"/>
    </source>
</evidence>
<comment type="subcellular location">
    <subcellularLocation>
        <location evidence="6">Cell inner membrane</location>
        <topology evidence="6">Multi-pass membrane protein</topology>
    </subcellularLocation>
    <subcellularLocation>
        <location evidence="1 5">Cell membrane</location>
        <topology evidence="1 5">Multi-pass membrane protein</topology>
    </subcellularLocation>
</comment>
<dbReference type="Gene3D" id="1.10.3720.10">
    <property type="entry name" value="MetI-like"/>
    <property type="match status" value="1"/>
</dbReference>
<evidence type="ECO:0000256" key="4">
    <source>
        <dbReference type="ARBA" id="ARBA00023136"/>
    </source>
</evidence>
<keyword evidence="6" id="KW-1003">Cell membrane</keyword>
<organism evidence="8 9">
    <name type="scientific">Anaplasma ovis str. Haibei</name>
    <dbReference type="NCBI Taxonomy" id="1248439"/>
    <lineage>
        <taxon>Bacteria</taxon>
        <taxon>Pseudomonadati</taxon>
        <taxon>Pseudomonadota</taxon>
        <taxon>Alphaproteobacteria</taxon>
        <taxon>Rickettsiales</taxon>
        <taxon>Anaplasmataceae</taxon>
        <taxon>Anaplasma</taxon>
    </lineage>
</organism>
<sequence>MTLRLVALLSVMPVGYYLWKLLSFRGGYAAFLPVGAVLALLSGGLLYAQSQAAVTVIIALYIALLASSAVVHLDKKFAMLRCAMFLSTFLSFATVICIAVCLAFKSKLFFTEVPLADFLLGTTWNPDSQVINGKLAGSFGILPLLSGTLLIVIVAITVALPLSLLSAIYVSEYSDKRVRRTFNTLLEVLCGIPTVVYGYFAVVFLSPNIRSFAEFCGLNAQSENSLTAGLTIGIMILPFVTLLTENALRSVPKILRYGSMALGATRAETTWNIVIPYALPDICSSVILAISRVIGETMIVLMAAGVTANFTFNPLHSVTTLTVQIATILTGDQNFQSVHTSSAYALALTLFVITWVLNLVAAYITRRTDEPSKNA</sequence>
<keyword evidence="6" id="KW-0997">Cell inner membrane</keyword>
<evidence type="ECO:0000259" key="7">
    <source>
        <dbReference type="PROSITE" id="PS50928"/>
    </source>
</evidence>
<evidence type="ECO:0000313" key="8">
    <source>
        <dbReference type="EMBL" id="ASI47463.1"/>
    </source>
</evidence>
<dbReference type="NCBIfam" id="TIGR02138">
    <property type="entry name" value="phosphate_pstC"/>
    <property type="match status" value="1"/>
</dbReference>
<feature type="transmembrane region" description="Helical" evidence="5">
    <location>
        <begin position="144"/>
        <end position="170"/>
    </location>
</feature>
<dbReference type="PANTHER" id="PTHR42727:SF1">
    <property type="entry name" value="PHOSPHATE TRANSPORT SYSTEM PERMEASE"/>
    <property type="match status" value="1"/>
</dbReference>
<dbReference type="RefSeq" id="WP_075138727.1">
    <property type="nucleotide sequence ID" value="NZ_CP015994.1"/>
</dbReference>
<dbReference type="Proteomes" id="UP000259762">
    <property type="component" value="Chromosome"/>
</dbReference>
<gene>
    <name evidence="8" type="ORF">AOV_00645</name>
</gene>
<protein>
    <recommendedName>
        <fullName evidence="6">Phosphate transport system permease protein</fullName>
    </recommendedName>
</protein>
<accession>A0A2Z2L7G9</accession>
<evidence type="ECO:0000256" key="5">
    <source>
        <dbReference type="RuleBase" id="RU363032"/>
    </source>
</evidence>
<feature type="transmembrane region" description="Helical" evidence="5">
    <location>
        <begin position="343"/>
        <end position="364"/>
    </location>
</feature>
<dbReference type="InterPro" id="IPR000515">
    <property type="entry name" value="MetI-like"/>
</dbReference>
<proteinExistence type="inferred from homology"/>
<comment type="function">
    <text evidence="6">Part of the binding-protein-dependent transport system for phosphate; probably responsible for the translocation of the substrate across the membrane.</text>
</comment>
<reference evidence="9" key="1">
    <citation type="submission" date="2018-06" db="EMBL/GenBank/DDBJ databases">
        <title>The Anaplasma ovis genome reveals a high proportion of pseudogenes.</title>
        <authorList>
            <person name="Liu Z."/>
            <person name="Peasley A.M."/>
            <person name="Yang J."/>
            <person name="Li Y."/>
            <person name="Guan G."/>
            <person name="Luo J."/>
            <person name="Yin H."/>
            <person name="Brayton K.A."/>
        </authorList>
    </citation>
    <scope>NUCLEOTIDE SEQUENCE [LARGE SCALE GENOMIC DNA]</scope>
    <source>
        <strain evidence="9">Haibei</strain>
    </source>
</reference>
<keyword evidence="3 5" id="KW-1133">Transmembrane helix</keyword>
<dbReference type="EMBL" id="CP015994">
    <property type="protein sequence ID" value="ASI47463.1"/>
    <property type="molecule type" value="Genomic_DNA"/>
</dbReference>
<feature type="domain" description="ABC transmembrane type-1" evidence="7">
    <location>
        <begin position="145"/>
        <end position="361"/>
    </location>
</feature>
<dbReference type="AlphaFoldDB" id="A0A2Z2L7G9"/>
<dbReference type="GO" id="GO:0005886">
    <property type="term" value="C:plasma membrane"/>
    <property type="evidence" value="ECO:0007669"/>
    <property type="project" value="UniProtKB-SubCell"/>
</dbReference>
<feature type="transmembrane region" description="Helical" evidence="5">
    <location>
        <begin position="182"/>
        <end position="205"/>
    </location>
</feature>
<dbReference type="GO" id="GO:0005315">
    <property type="term" value="F:phosphate transmembrane transporter activity"/>
    <property type="evidence" value="ECO:0007669"/>
    <property type="project" value="InterPro"/>
</dbReference>
<dbReference type="SUPFAM" id="SSF161098">
    <property type="entry name" value="MetI-like"/>
    <property type="match status" value="1"/>
</dbReference>
<dbReference type="PANTHER" id="PTHR42727">
    <property type="entry name" value="PHOSPHATE TRANSPORT SYSTEM PERMEASE PROTEIN"/>
    <property type="match status" value="1"/>
</dbReference>
<comment type="similarity">
    <text evidence="6">Belongs to the binding-protein-dependent transport system permease family. CysTW subfamily.</text>
</comment>
<evidence type="ECO:0000256" key="3">
    <source>
        <dbReference type="ARBA" id="ARBA00022989"/>
    </source>
</evidence>
<feature type="transmembrane region" description="Helical" evidence="5">
    <location>
        <begin position="225"/>
        <end position="244"/>
    </location>
</feature>
<reference evidence="8 9" key="2">
    <citation type="journal article" date="2019" name="BMC Genomics">
        <title>The Anaplasma ovis genome reveals a high proportion of pseudogenes.</title>
        <authorList>
            <person name="Liu Z."/>
            <person name="Peasley A.M."/>
            <person name="Yang J."/>
            <person name="Li Y."/>
            <person name="Guan G."/>
            <person name="Luo J."/>
            <person name="Yin H."/>
            <person name="Brayton K.A."/>
        </authorList>
    </citation>
    <scope>NUCLEOTIDE SEQUENCE [LARGE SCALE GENOMIC DNA]</scope>
    <source>
        <strain evidence="8 9">Haibei</strain>
    </source>
</reference>
<dbReference type="KEGG" id="aoh:AOV_00645"/>
<dbReference type="CDD" id="cd06261">
    <property type="entry name" value="TM_PBP2"/>
    <property type="match status" value="1"/>
</dbReference>
<keyword evidence="6" id="KW-0592">Phosphate transport</keyword>
<keyword evidence="9" id="KW-1185">Reference proteome</keyword>
<dbReference type="InterPro" id="IPR035906">
    <property type="entry name" value="MetI-like_sf"/>
</dbReference>
<dbReference type="InterPro" id="IPR011864">
    <property type="entry name" value="Phosphate_PstC"/>
</dbReference>
<keyword evidence="4 5" id="KW-0472">Membrane</keyword>
<keyword evidence="2 5" id="KW-0812">Transmembrane</keyword>
<name>A0A2Z2L7G9_9RICK</name>